<evidence type="ECO:0000259" key="1">
    <source>
        <dbReference type="SMART" id="SM00829"/>
    </source>
</evidence>
<dbReference type="PANTHER" id="PTHR44013:SF1">
    <property type="entry name" value="ZINC-TYPE ALCOHOL DEHYDROGENASE-LIKE PROTEIN C16A3.02C"/>
    <property type="match status" value="1"/>
</dbReference>
<evidence type="ECO:0000313" key="2">
    <source>
        <dbReference type="EMBL" id="MCC0094039.1"/>
    </source>
</evidence>
<dbReference type="SUPFAM" id="SSF50129">
    <property type="entry name" value="GroES-like"/>
    <property type="match status" value="1"/>
</dbReference>
<dbReference type="Pfam" id="PF08240">
    <property type="entry name" value="ADH_N"/>
    <property type="match status" value="1"/>
</dbReference>
<keyword evidence="3" id="KW-1185">Reference proteome</keyword>
<dbReference type="EMBL" id="JAINUL010000001">
    <property type="protein sequence ID" value="MCC0094039.1"/>
    <property type="molecule type" value="Genomic_DNA"/>
</dbReference>
<proteinExistence type="predicted"/>
<dbReference type="PANTHER" id="PTHR44013">
    <property type="entry name" value="ZINC-TYPE ALCOHOL DEHYDROGENASE-LIKE PROTEIN C16A3.02C"/>
    <property type="match status" value="1"/>
</dbReference>
<dbReference type="InterPro" id="IPR052733">
    <property type="entry name" value="Chloroplast_QOR"/>
</dbReference>
<dbReference type="Pfam" id="PF13602">
    <property type="entry name" value="ADH_zinc_N_2"/>
    <property type="match status" value="1"/>
</dbReference>
<organism evidence="2 3">
    <name type="scientific">Streptomyces flavotricini</name>
    <dbReference type="NCBI Taxonomy" id="66888"/>
    <lineage>
        <taxon>Bacteria</taxon>
        <taxon>Bacillati</taxon>
        <taxon>Actinomycetota</taxon>
        <taxon>Actinomycetes</taxon>
        <taxon>Kitasatosporales</taxon>
        <taxon>Streptomycetaceae</taxon>
        <taxon>Streptomyces</taxon>
    </lineage>
</organism>
<dbReference type="InterPro" id="IPR020843">
    <property type="entry name" value="ER"/>
</dbReference>
<dbReference type="RefSeq" id="WP_229334633.1">
    <property type="nucleotide sequence ID" value="NZ_JAINUL010000001.1"/>
</dbReference>
<comment type="caution">
    <text evidence="2">The sequence shown here is derived from an EMBL/GenBank/DDBJ whole genome shotgun (WGS) entry which is preliminary data.</text>
</comment>
<dbReference type="CDD" id="cd05289">
    <property type="entry name" value="MDR_like_2"/>
    <property type="match status" value="1"/>
</dbReference>
<protein>
    <submittedName>
        <fullName evidence="2">NADP-dependent oxidoreductase</fullName>
    </submittedName>
</protein>
<dbReference type="Gene3D" id="3.40.50.720">
    <property type="entry name" value="NAD(P)-binding Rossmann-like Domain"/>
    <property type="match status" value="1"/>
</dbReference>
<dbReference type="InterPro" id="IPR011032">
    <property type="entry name" value="GroES-like_sf"/>
</dbReference>
<dbReference type="Proteomes" id="UP001520654">
    <property type="component" value="Unassembled WGS sequence"/>
</dbReference>
<name>A0ABS8DZG6_9ACTN</name>
<feature type="domain" description="Enoyl reductase (ER)" evidence="1">
    <location>
        <begin position="8"/>
        <end position="314"/>
    </location>
</feature>
<dbReference type="InterPro" id="IPR013154">
    <property type="entry name" value="ADH-like_N"/>
</dbReference>
<gene>
    <name evidence="2" type="ORF">K7B10_04390</name>
</gene>
<evidence type="ECO:0000313" key="3">
    <source>
        <dbReference type="Proteomes" id="UP001520654"/>
    </source>
</evidence>
<reference evidence="2 3" key="1">
    <citation type="submission" date="2021-08" db="EMBL/GenBank/DDBJ databases">
        <title>Genomic Architecture of Streptomyces flavotricini NGL1 and Streptomyces erythrochromogenes HMS4 With Differential Plant Beneficial attributes and laccase production capabilities.</title>
        <authorList>
            <person name="Salwan R."/>
            <person name="Kaur R."/>
            <person name="Sharma V."/>
        </authorList>
    </citation>
    <scope>NUCLEOTIDE SEQUENCE [LARGE SCALE GENOMIC DNA]</scope>
    <source>
        <strain evidence="2 3">NGL1</strain>
    </source>
</reference>
<dbReference type="SMART" id="SM00829">
    <property type="entry name" value="PKS_ER"/>
    <property type="match status" value="1"/>
</dbReference>
<sequence>MYAFAIDGFDDTPALRDLPTPLPGPGEIQIKVRAAGINPLDWKIAAGQLAGSGAPHAFPLTLGIDVAGQVTAVGEGVDAFTAGEEIFGMAWPHTFRHGSFAQYMTAPQDAALAARPSGLDPVSAAALPMTGGTALATLDWLDLKAGETLLVIGATGGVGSYAIQLAAAAGVRVIATAAAEDHAYARGLGAAETIDYRTTDTADAVAAAHPDGIDAILDLAGTAEALNVRLAPLLRPGARVVSTVFSADPDALATRDVKAVNFFYQAEPADMARLAELVTTGRLRVADTTSYPLSHIADAHAASTTGHVRGKLVVTNE</sequence>
<dbReference type="InterPro" id="IPR036291">
    <property type="entry name" value="NAD(P)-bd_dom_sf"/>
</dbReference>
<dbReference type="SUPFAM" id="SSF51735">
    <property type="entry name" value="NAD(P)-binding Rossmann-fold domains"/>
    <property type="match status" value="1"/>
</dbReference>
<dbReference type="Gene3D" id="3.90.180.10">
    <property type="entry name" value="Medium-chain alcohol dehydrogenases, catalytic domain"/>
    <property type="match status" value="1"/>
</dbReference>
<accession>A0ABS8DZG6</accession>